<keyword evidence="4 10" id="KW-0547">Nucleotide-binding</keyword>
<accession>A0A3N0AVH5</accession>
<comment type="catalytic activity">
    <reaction evidence="8 10">
        <text>dITP + H2O = dIMP + diphosphate + H(+)</text>
        <dbReference type="Rhea" id="RHEA:28342"/>
        <dbReference type="ChEBI" id="CHEBI:15377"/>
        <dbReference type="ChEBI" id="CHEBI:15378"/>
        <dbReference type="ChEBI" id="CHEBI:33019"/>
        <dbReference type="ChEBI" id="CHEBI:61194"/>
        <dbReference type="ChEBI" id="CHEBI:61382"/>
        <dbReference type="EC" id="3.6.1.66"/>
    </reaction>
</comment>
<evidence type="ECO:0000256" key="7">
    <source>
        <dbReference type="ARBA" id="ARBA00023080"/>
    </source>
</evidence>
<dbReference type="InterPro" id="IPR029001">
    <property type="entry name" value="ITPase-like_fam"/>
</dbReference>
<feature type="binding site" evidence="10">
    <location>
        <begin position="8"/>
        <end position="13"/>
    </location>
    <ligand>
        <name>substrate</name>
    </ligand>
</feature>
<feature type="binding site" evidence="10">
    <location>
        <position position="179"/>
    </location>
    <ligand>
        <name>substrate</name>
    </ligand>
</feature>
<dbReference type="EC" id="3.6.1.66" evidence="10"/>
<keyword evidence="5 10" id="KW-0378">Hydrolase</keyword>
<proteinExistence type="inferred from homology"/>
<dbReference type="GO" id="GO:0036220">
    <property type="term" value="F:ITP diphosphatase activity"/>
    <property type="evidence" value="ECO:0007669"/>
    <property type="project" value="UniProtKB-UniRule"/>
</dbReference>
<sequence>MKTIVIASNNAHKAREIAEALDFPGWEFKTLRQLGIDSDPVEDADTFLGNARIKALAAHEASGGKAVLADDSGLEVDVLDGAPGVYSARYAGEGATDADNNEKLLSALANVSDRDRTARFACTLVLVDEDGSETVARGTIEGRIGHEERGSNGFGYDPLFLPDVFADGRTLAEALPEEKNAVSHRGNALRELRSKLEAKR</sequence>
<dbReference type="GO" id="GO:0005829">
    <property type="term" value="C:cytosol"/>
    <property type="evidence" value="ECO:0007669"/>
    <property type="project" value="TreeGrafter"/>
</dbReference>
<comment type="catalytic activity">
    <reaction evidence="9 10">
        <text>XTP + H2O = XMP + diphosphate + H(+)</text>
        <dbReference type="Rhea" id="RHEA:28610"/>
        <dbReference type="ChEBI" id="CHEBI:15377"/>
        <dbReference type="ChEBI" id="CHEBI:15378"/>
        <dbReference type="ChEBI" id="CHEBI:33019"/>
        <dbReference type="ChEBI" id="CHEBI:57464"/>
        <dbReference type="ChEBI" id="CHEBI:61314"/>
        <dbReference type="EC" id="3.6.1.66"/>
    </reaction>
</comment>
<dbReference type="GO" id="GO:0017111">
    <property type="term" value="F:ribonucleoside triphosphate phosphatase activity"/>
    <property type="evidence" value="ECO:0007669"/>
    <property type="project" value="InterPro"/>
</dbReference>
<dbReference type="GO" id="GO:0035870">
    <property type="term" value="F:dITP diphosphatase activity"/>
    <property type="evidence" value="ECO:0007669"/>
    <property type="project" value="UniProtKB-UniRule"/>
</dbReference>
<reference evidence="13" key="1">
    <citation type="submission" date="2018-05" db="EMBL/GenBank/DDBJ databases">
        <title>Genome Sequencing of selected type strains of the family Eggerthellaceae.</title>
        <authorList>
            <person name="Danylec N."/>
            <person name="Stoll D.A."/>
            <person name="Doetsch A."/>
            <person name="Huch M."/>
        </authorList>
    </citation>
    <scope>NUCLEOTIDE SEQUENCE [LARGE SCALE GENOMIC DNA]</scope>
    <source>
        <strain evidence="13">DSM 16106</strain>
    </source>
</reference>
<dbReference type="AlphaFoldDB" id="A0A3N0AVH5"/>
<comment type="subunit">
    <text evidence="2 10">Homodimer.</text>
</comment>
<dbReference type="GO" id="GO:0046872">
    <property type="term" value="F:metal ion binding"/>
    <property type="evidence" value="ECO:0007669"/>
    <property type="project" value="UniProtKB-KW"/>
</dbReference>
<dbReference type="FunFam" id="3.90.950.10:FF:000001">
    <property type="entry name" value="dITP/XTP pyrophosphatase"/>
    <property type="match status" value="1"/>
</dbReference>
<feature type="active site" description="Proton acceptor" evidence="10">
    <location>
        <position position="71"/>
    </location>
</feature>
<keyword evidence="7 10" id="KW-0546">Nucleotide metabolism</keyword>
<feature type="binding site" evidence="10">
    <location>
        <position position="72"/>
    </location>
    <ligand>
        <name>substrate</name>
    </ligand>
</feature>
<comment type="similarity">
    <text evidence="1 10 11">Belongs to the HAM1 NTPase family.</text>
</comment>
<dbReference type="OrthoDB" id="9807456at2"/>
<evidence type="ECO:0000256" key="3">
    <source>
        <dbReference type="ARBA" id="ARBA00022723"/>
    </source>
</evidence>
<dbReference type="InterPro" id="IPR002637">
    <property type="entry name" value="RdgB/HAM1"/>
</dbReference>
<comment type="catalytic activity">
    <reaction evidence="10">
        <text>ITP + H2O = IMP + diphosphate + H(+)</text>
        <dbReference type="Rhea" id="RHEA:29399"/>
        <dbReference type="ChEBI" id="CHEBI:15377"/>
        <dbReference type="ChEBI" id="CHEBI:15378"/>
        <dbReference type="ChEBI" id="CHEBI:33019"/>
        <dbReference type="ChEBI" id="CHEBI:58053"/>
        <dbReference type="ChEBI" id="CHEBI:61402"/>
        <dbReference type="EC" id="3.6.1.66"/>
    </reaction>
</comment>
<feature type="binding site" evidence="10">
    <location>
        <position position="71"/>
    </location>
    <ligand>
        <name>Mg(2+)</name>
        <dbReference type="ChEBI" id="CHEBI:18420"/>
    </ligand>
</feature>
<protein>
    <recommendedName>
        <fullName evidence="10">dITP/XTP pyrophosphatase</fullName>
        <ecNumber evidence="10">3.6.1.66</ecNumber>
    </recommendedName>
    <alternativeName>
        <fullName evidence="10">Non-canonical purine NTP pyrophosphatase</fullName>
    </alternativeName>
    <alternativeName>
        <fullName evidence="10">Non-standard purine NTP pyrophosphatase</fullName>
    </alternativeName>
    <alternativeName>
        <fullName evidence="10">Nucleoside-triphosphate diphosphatase</fullName>
    </alternativeName>
    <alternativeName>
        <fullName evidence="10">Nucleoside-triphosphate pyrophosphatase</fullName>
        <shortName evidence="10">NTPase</shortName>
    </alternativeName>
</protein>
<dbReference type="NCBIfam" id="TIGR00042">
    <property type="entry name" value="RdgB/HAM1 family non-canonical purine NTP pyrophosphatase"/>
    <property type="match status" value="1"/>
</dbReference>
<dbReference type="EMBL" id="QICD01000035">
    <property type="protein sequence ID" value="RNL38865.1"/>
    <property type="molecule type" value="Genomic_DNA"/>
</dbReference>
<comment type="cofactor">
    <cofactor evidence="10">
        <name>Mg(2+)</name>
        <dbReference type="ChEBI" id="CHEBI:18420"/>
    </cofactor>
    <text evidence="10">Binds 1 Mg(2+) ion per subunit.</text>
</comment>
<evidence type="ECO:0000256" key="5">
    <source>
        <dbReference type="ARBA" id="ARBA00022801"/>
    </source>
</evidence>
<dbReference type="GO" id="GO:0000166">
    <property type="term" value="F:nucleotide binding"/>
    <property type="evidence" value="ECO:0007669"/>
    <property type="project" value="UniProtKB-KW"/>
</dbReference>
<dbReference type="InterPro" id="IPR020922">
    <property type="entry name" value="dITP/XTP_pyrophosphatase"/>
</dbReference>
<dbReference type="PANTHER" id="PTHR11067:SF9">
    <property type="entry name" value="INOSINE TRIPHOSPHATE PYROPHOSPHATASE"/>
    <property type="match status" value="1"/>
</dbReference>
<dbReference type="GO" id="GO:0036222">
    <property type="term" value="F:XTP diphosphatase activity"/>
    <property type="evidence" value="ECO:0007669"/>
    <property type="project" value="UniProtKB-UniRule"/>
</dbReference>
<gene>
    <name evidence="12" type="primary">rdgB</name>
    <name evidence="12" type="ORF">DMP08_11450</name>
</gene>
<dbReference type="Proteomes" id="UP000278632">
    <property type="component" value="Unassembled WGS sequence"/>
</dbReference>
<evidence type="ECO:0000256" key="8">
    <source>
        <dbReference type="ARBA" id="ARBA00051875"/>
    </source>
</evidence>
<dbReference type="GO" id="GO:0009146">
    <property type="term" value="P:purine nucleoside triphosphate catabolic process"/>
    <property type="evidence" value="ECO:0007669"/>
    <property type="project" value="UniProtKB-UniRule"/>
</dbReference>
<evidence type="ECO:0000256" key="1">
    <source>
        <dbReference type="ARBA" id="ARBA00008023"/>
    </source>
</evidence>
<dbReference type="SUPFAM" id="SSF52972">
    <property type="entry name" value="ITPase-like"/>
    <property type="match status" value="1"/>
</dbReference>
<dbReference type="CDD" id="cd00515">
    <property type="entry name" value="HAM1"/>
    <property type="match status" value="1"/>
</dbReference>
<comment type="caution">
    <text evidence="10">Lacks conserved residue(s) required for the propagation of feature annotation.</text>
</comment>
<evidence type="ECO:0000256" key="4">
    <source>
        <dbReference type="ARBA" id="ARBA00022741"/>
    </source>
</evidence>
<organism evidence="12 13">
    <name type="scientific">Paraeggerthella hongkongensis</name>
    <dbReference type="NCBI Taxonomy" id="230658"/>
    <lineage>
        <taxon>Bacteria</taxon>
        <taxon>Bacillati</taxon>
        <taxon>Actinomycetota</taxon>
        <taxon>Coriobacteriia</taxon>
        <taxon>Eggerthellales</taxon>
        <taxon>Eggerthellaceae</taxon>
        <taxon>Paraeggerthella</taxon>
    </lineage>
</organism>
<comment type="caution">
    <text evidence="12">The sequence shown here is derived from an EMBL/GenBank/DDBJ whole genome shotgun (WGS) entry which is preliminary data.</text>
</comment>
<dbReference type="Pfam" id="PF01725">
    <property type="entry name" value="Ham1p_like"/>
    <property type="match status" value="1"/>
</dbReference>
<evidence type="ECO:0000313" key="12">
    <source>
        <dbReference type="EMBL" id="RNL38865.1"/>
    </source>
</evidence>
<dbReference type="PANTHER" id="PTHR11067">
    <property type="entry name" value="INOSINE TRIPHOSPHATE PYROPHOSPHATASE/HAM1 PROTEIN"/>
    <property type="match status" value="1"/>
</dbReference>
<evidence type="ECO:0000313" key="13">
    <source>
        <dbReference type="Proteomes" id="UP000278632"/>
    </source>
</evidence>
<keyword evidence="13" id="KW-1185">Reference proteome</keyword>
<evidence type="ECO:0000256" key="2">
    <source>
        <dbReference type="ARBA" id="ARBA00011738"/>
    </source>
</evidence>
<keyword evidence="6 10" id="KW-0460">Magnesium</keyword>
<feature type="binding site" evidence="10">
    <location>
        <begin position="154"/>
        <end position="157"/>
    </location>
    <ligand>
        <name>substrate</name>
    </ligand>
</feature>
<feature type="binding site" evidence="10">
    <location>
        <begin position="184"/>
        <end position="185"/>
    </location>
    <ligand>
        <name>substrate</name>
    </ligand>
</feature>
<comment type="function">
    <text evidence="10">Pyrophosphatase that catalyzes the hydrolysis of nucleoside triphosphates to their monophosphate derivatives, with a high preference for the non-canonical purine nucleotides XTP (xanthosine triphosphate), dITP (deoxyinosine triphosphate) and ITP. Seems to function as a house-cleaning enzyme that removes non-canonical purine nucleotides from the nucleotide pool, thus preventing their incorporation into DNA/RNA and avoiding chromosomal lesions.</text>
</comment>
<keyword evidence="3 10" id="KW-0479">Metal-binding</keyword>
<evidence type="ECO:0000256" key="6">
    <source>
        <dbReference type="ARBA" id="ARBA00022842"/>
    </source>
</evidence>
<evidence type="ECO:0000256" key="9">
    <source>
        <dbReference type="ARBA" id="ARBA00052017"/>
    </source>
</evidence>
<name>A0A3N0AVH5_9ACTN</name>
<dbReference type="HAMAP" id="MF_01405">
    <property type="entry name" value="Non_canon_purine_NTPase"/>
    <property type="match status" value="1"/>
</dbReference>
<dbReference type="GO" id="GO:0009117">
    <property type="term" value="P:nucleotide metabolic process"/>
    <property type="evidence" value="ECO:0007669"/>
    <property type="project" value="UniProtKB-KW"/>
</dbReference>
<evidence type="ECO:0000256" key="11">
    <source>
        <dbReference type="RuleBase" id="RU003781"/>
    </source>
</evidence>
<dbReference type="RefSeq" id="WP_123193011.1">
    <property type="nucleotide sequence ID" value="NZ_QICD01000035.1"/>
</dbReference>
<evidence type="ECO:0000256" key="10">
    <source>
        <dbReference type="HAMAP-Rule" id="MF_01405"/>
    </source>
</evidence>
<dbReference type="Gene3D" id="3.90.950.10">
    <property type="match status" value="1"/>
</dbReference>